<keyword evidence="7" id="KW-0813">Transport</keyword>
<proteinExistence type="predicted"/>
<reference evidence="10 11" key="1">
    <citation type="submission" date="2020-08" db="EMBL/GenBank/DDBJ databases">
        <title>Paraeoetvoesia sp. YC-7-48 draft genome sequence.</title>
        <authorList>
            <person name="Yao L."/>
        </authorList>
    </citation>
    <scope>NUCLEOTIDE SEQUENCE [LARGE SCALE GENOMIC DNA]</scope>
    <source>
        <strain evidence="11">YC-7-48</strain>
    </source>
</reference>
<comment type="caution">
    <text evidence="10">The sequence shown here is derived from an EMBL/GenBank/DDBJ whole genome shotgun (WGS) entry which is preliminary data.</text>
</comment>
<dbReference type="InterPro" id="IPR004681">
    <property type="entry name" value="TRAP_DctM"/>
</dbReference>
<feature type="transmembrane region" description="Helical" evidence="8">
    <location>
        <begin position="159"/>
        <end position="180"/>
    </location>
</feature>
<comment type="subcellular location">
    <subcellularLocation>
        <location evidence="1 7">Cell inner membrane</location>
        <topology evidence="1 7">Multi-pass membrane protein</topology>
    </subcellularLocation>
</comment>
<protein>
    <submittedName>
        <fullName evidence="10">TRAP transporter large permease</fullName>
    </submittedName>
</protein>
<evidence type="ECO:0000259" key="9">
    <source>
        <dbReference type="Pfam" id="PF06808"/>
    </source>
</evidence>
<feature type="transmembrane region" description="Helical" evidence="8">
    <location>
        <begin position="42"/>
        <end position="59"/>
    </location>
</feature>
<dbReference type="PANTHER" id="PTHR33362:SF2">
    <property type="entry name" value="TRAP TRANSPORTER LARGE PERMEASE PROTEIN"/>
    <property type="match status" value="1"/>
</dbReference>
<gene>
    <name evidence="10" type="ORF">GTU67_04940</name>
</gene>
<evidence type="ECO:0000256" key="3">
    <source>
        <dbReference type="ARBA" id="ARBA00022519"/>
    </source>
</evidence>
<dbReference type="InterPro" id="IPR010656">
    <property type="entry name" value="DctM"/>
</dbReference>
<feature type="transmembrane region" description="Helical" evidence="8">
    <location>
        <begin position="290"/>
        <end position="312"/>
    </location>
</feature>
<evidence type="ECO:0000256" key="5">
    <source>
        <dbReference type="ARBA" id="ARBA00022989"/>
    </source>
</evidence>
<accession>A0A842HPS6</accession>
<dbReference type="Pfam" id="PF06808">
    <property type="entry name" value="DctM"/>
    <property type="match status" value="1"/>
</dbReference>
<keyword evidence="2" id="KW-1003">Cell membrane</keyword>
<evidence type="ECO:0000256" key="7">
    <source>
        <dbReference type="RuleBase" id="RU369079"/>
    </source>
</evidence>
<feature type="transmembrane region" description="Helical" evidence="8">
    <location>
        <begin position="201"/>
        <end position="228"/>
    </location>
</feature>
<feature type="transmembrane region" description="Helical" evidence="8">
    <location>
        <begin position="124"/>
        <end position="147"/>
    </location>
</feature>
<feature type="transmembrane region" description="Helical" evidence="8">
    <location>
        <begin position="248"/>
        <end position="278"/>
    </location>
</feature>
<keyword evidence="11" id="KW-1185">Reference proteome</keyword>
<dbReference type="GO" id="GO:0022857">
    <property type="term" value="F:transmembrane transporter activity"/>
    <property type="evidence" value="ECO:0007669"/>
    <property type="project" value="UniProtKB-UniRule"/>
</dbReference>
<evidence type="ECO:0000313" key="10">
    <source>
        <dbReference type="EMBL" id="MBC2769261.1"/>
    </source>
</evidence>
<evidence type="ECO:0000256" key="8">
    <source>
        <dbReference type="SAM" id="Phobius"/>
    </source>
</evidence>
<dbReference type="EMBL" id="JACJUU010000002">
    <property type="protein sequence ID" value="MBC2769261.1"/>
    <property type="molecule type" value="Genomic_DNA"/>
</dbReference>
<evidence type="ECO:0000256" key="6">
    <source>
        <dbReference type="ARBA" id="ARBA00023136"/>
    </source>
</evidence>
<feature type="domain" description="TRAP C4-dicarboxylate transport system permease DctM subunit" evidence="9">
    <location>
        <begin position="4"/>
        <end position="224"/>
    </location>
</feature>
<dbReference type="PANTHER" id="PTHR33362">
    <property type="entry name" value="SIALIC ACID TRAP TRANSPORTER PERMEASE PROTEIN SIAT-RELATED"/>
    <property type="match status" value="1"/>
</dbReference>
<keyword evidence="5 8" id="KW-1133">Transmembrane helix</keyword>
<evidence type="ECO:0000256" key="1">
    <source>
        <dbReference type="ARBA" id="ARBA00004429"/>
    </source>
</evidence>
<keyword evidence="4 8" id="KW-0812">Transmembrane</keyword>
<organism evidence="10 11">
    <name type="scientific">Pusillimonas minor</name>
    <dbReference type="NCBI Taxonomy" id="2697024"/>
    <lineage>
        <taxon>Bacteria</taxon>
        <taxon>Pseudomonadati</taxon>
        <taxon>Pseudomonadota</taxon>
        <taxon>Betaproteobacteria</taxon>
        <taxon>Burkholderiales</taxon>
        <taxon>Alcaligenaceae</taxon>
        <taxon>Pusillimonas</taxon>
    </lineage>
</organism>
<comment type="function">
    <text evidence="7">Part of the tripartite ATP-independent periplasmic (TRAP) transport system.</text>
</comment>
<keyword evidence="3 7" id="KW-0997">Cell inner membrane</keyword>
<evidence type="ECO:0000256" key="2">
    <source>
        <dbReference type="ARBA" id="ARBA00022475"/>
    </source>
</evidence>
<sequence>MRFALGAVIYLVLLATSAVAVLWYMNVPSMLIPQIMFGGLDKFALLAVPFFIFAGDIMARGGVSRRIVDCILALFGRARAARPITTIAASEFFGAVSGSSPATVAAMGKLMYPSLREGGYSEKFSLGLITSAGGIASVMPPSILMILYGASAEQSVAELFAAGVIPALLLGFGTLLYILWYSRRVNSPPEEKRSFSQVVKLVVNALPALGTPVVILGGIYSGVFSWVLTTSGVPQALVQYVSATGETYWSTLLIINIFLLIIGCLVDPISAIVLFTPILIPIVQYLGIDLIHFGVIMAVNLSIGMFTPPFGLNIFTSHALFGARMSTICAGLVPFIIVQLLVLMLITYVPVLSLFGAGFVK</sequence>
<evidence type="ECO:0000313" key="11">
    <source>
        <dbReference type="Proteomes" id="UP000545386"/>
    </source>
</evidence>
<keyword evidence="6 8" id="KW-0472">Membrane</keyword>
<name>A0A842HPS6_9BURK</name>
<dbReference type="Proteomes" id="UP000545386">
    <property type="component" value="Unassembled WGS sequence"/>
</dbReference>
<dbReference type="GO" id="GO:0005886">
    <property type="term" value="C:plasma membrane"/>
    <property type="evidence" value="ECO:0007669"/>
    <property type="project" value="UniProtKB-SubCell"/>
</dbReference>
<evidence type="ECO:0000256" key="4">
    <source>
        <dbReference type="ARBA" id="ARBA00022692"/>
    </source>
</evidence>
<feature type="transmembrane region" description="Helical" evidence="8">
    <location>
        <begin position="332"/>
        <end position="360"/>
    </location>
</feature>
<dbReference type="AlphaFoldDB" id="A0A842HPS6"/>